<keyword evidence="1" id="KW-1133">Transmembrane helix</keyword>
<evidence type="ECO:0000313" key="2">
    <source>
        <dbReference type="EMBL" id="GIY63722.1"/>
    </source>
</evidence>
<comment type="caution">
    <text evidence="2">The sequence shown here is derived from an EMBL/GenBank/DDBJ whole genome shotgun (WGS) entry which is preliminary data.</text>
</comment>
<gene>
    <name evidence="2" type="ORF">CEXT_791951</name>
</gene>
<sequence>MSARQKKSSDVFKHVLKKGLVDLPSVQIFIYQDRISTHIFLLFFVSLHKQSYLLSLIGTLWFSSGEERPHGRGWGLGLLRSFVSWFL</sequence>
<feature type="transmembrane region" description="Helical" evidence="1">
    <location>
        <begin position="39"/>
        <end position="62"/>
    </location>
</feature>
<dbReference type="Proteomes" id="UP001054945">
    <property type="component" value="Unassembled WGS sequence"/>
</dbReference>
<proteinExistence type="predicted"/>
<evidence type="ECO:0000313" key="3">
    <source>
        <dbReference type="Proteomes" id="UP001054945"/>
    </source>
</evidence>
<keyword evidence="1" id="KW-0812">Transmembrane</keyword>
<protein>
    <submittedName>
        <fullName evidence="2">Uncharacterized protein</fullName>
    </submittedName>
</protein>
<keyword evidence="3" id="KW-1185">Reference proteome</keyword>
<reference evidence="2 3" key="1">
    <citation type="submission" date="2021-06" db="EMBL/GenBank/DDBJ databases">
        <title>Caerostris extrusa draft genome.</title>
        <authorList>
            <person name="Kono N."/>
            <person name="Arakawa K."/>
        </authorList>
    </citation>
    <scope>NUCLEOTIDE SEQUENCE [LARGE SCALE GENOMIC DNA]</scope>
</reference>
<evidence type="ECO:0000256" key="1">
    <source>
        <dbReference type="SAM" id="Phobius"/>
    </source>
</evidence>
<dbReference type="AlphaFoldDB" id="A0AAV4V0L0"/>
<accession>A0AAV4V0L0</accession>
<name>A0AAV4V0L0_CAEEX</name>
<organism evidence="2 3">
    <name type="scientific">Caerostris extrusa</name>
    <name type="common">Bark spider</name>
    <name type="synonym">Caerostris bankana</name>
    <dbReference type="NCBI Taxonomy" id="172846"/>
    <lineage>
        <taxon>Eukaryota</taxon>
        <taxon>Metazoa</taxon>
        <taxon>Ecdysozoa</taxon>
        <taxon>Arthropoda</taxon>
        <taxon>Chelicerata</taxon>
        <taxon>Arachnida</taxon>
        <taxon>Araneae</taxon>
        <taxon>Araneomorphae</taxon>
        <taxon>Entelegynae</taxon>
        <taxon>Araneoidea</taxon>
        <taxon>Araneidae</taxon>
        <taxon>Caerostris</taxon>
    </lineage>
</organism>
<dbReference type="EMBL" id="BPLR01013778">
    <property type="protein sequence ID" value="GIY63722.1"/>
    <property type="molecule type" value="Genomic_DNA"/>
</dbReference>
<keyword evidence="1" id="KW-0472">Membrane</keyword>